<name>A0A1J7CJH0_FLAJO</name>
<dbReference type="PANTHER" id="PTHR43856:SF1">
    <property type="entry name" value="MITOCHONDRIAL CARDIOLIPIN HYDROLASE"/>
    <property type="match status" value="1"/>
</dbReference>
<dbReference type="PROSITE" id="PS50035">
    <property type="entry name" value="PLD"/>
    <property type="match status" value="1"/>
</dbReference>
<dbReference type="GO" id="GO:0016891">
    <property type="term" value="F:RNA endonuclease activity producing 5'-phosphomonoesters, hydrolytic mechanism"/>
    <property type="evidence" value="ECO:0007669"/>
    <property type="project" value="TreeGrafter"/>
</dbReference>
<accession>A0A1J7CJH0</accession>
<dbReference type="GO" id="GO:0006793">
    <property type="term" value="P:phosphorus metabolic process"/>
    <property type="evidence" value="ECO:0007669"/>
    <property type="project" value="UniProtKB-ARBA"/>
</dbReference>
<proteinExistence type="inferred from homology"/>
<dbReference type="OrthoDB" id="9762009at2"/>
<keyword evidence="4" id="KW-0378">Hydrolase</keyword>
<comment type="catalytic activity">
    <reaction evidence="1">
        <text>a 1,2-diacyl-sn-glycero-3-phosphocholine + H2O = a 1,2-diacyl-sn-glycero-3-phosphate + choline + H(+)</text>
        <dbReference type="Rhea" id="RHEA:14445"/>
        <dbReference type="ChEBI" id="CHEBI:15354"/>
        <dbReference type="ChEBI" id="CHEBI:15377"/>
        <dbReference type="ChEBI" id="CHEBI:15378"/>
        <dbReference type="ChEBI" id="CHEBI:57643"/>
        <dbReference type="ChEBI" id="CHEBI:58608"/>
        <dbReference type="EC" id="3.1.4.4"/>
    </reaction>
</comment>
<gene>
    <name evidence="8" type="ORF">BKM63_14505</name>
</gene>
<sequence>MKITAYFEDHKNVIDEELKKAQKEVLVAVAWINFELYESTFDSLLERNILLKIICTDNPSNRRYMDCIENLQKKGALIKLLQMPSNNNHMHHKFAIIDGVTILNGSFNWSLNAAKSFENLMLIKDCGSESKKFLREFDAIFKIEKETIKKLQKFSKCKDCNHGELVNILVFSERSSKYFETCGDLVRTCNSCFEFTTIQDCIQDTQLYLLVDNLRGCDDEYEYDYLDDLIYKHLESYSNLDIHAVGQVLTTLDFYDEEDVATRILWRNKFVGERLPNLLEHDFEVYYDN</sequence>
<dbReference type="Proteomes" id="UP000182826">
    <property type="component" value="Unassembled WGS sequence"/>
</dbReference>
<keyword evidence="9" id="KW-1185">Reference proteome</keyword>
<dbReference type="EC" id="3.1.4.4" evidence="3"/>
<evidence type="ECO:0000313" key="8">
    <source>
        <dbReference type="EMBL" id="OIV41724.1"/>
    </source>
</evidence>
<evidence type="ECO:0000313" key="9">
    <source>
        <dbReference type="Proteomes" id="UP000182826"/>
    </source>
</evidence>
<dbReference type="SUPFAM" id="SSF56024">
    <property type="entry name" value="Phospholipase D/nuclease"/>
    <property type="match status" value="1"/>
</dbReference>
<feature type="domain" description="PLD phosphodiesterase" evidence="7">
    <location>
        <begin position="86"/>
        <end position="113"/>
    </location>
</feature>
<keyword evidence="6" id="KW-0443">Lipid metabolism</keyword>
<reference evidence="8 9" key="1">
    <citation type="submission" date="2016-10" db="EMBL/GenBank/DDBJ databases">
        <title>Draft Genome Sequence of Rhizobacteria Flavobacterium johnsoniae CI04.</title>
        <authorList>
            <person name="Bravo J.I."/>
            <person name="Lozano G.L."/>
            <person name="Handelsman J."/>
        </authorList>
    </citation>
    <scope>NUCLEOTIDE SEQUENCE [LARGE SCALE GENOMIC DNA]</scope>
    <source>
        <strain evidence="8 9">CI04</strain>
    </source>
</reference>
<dbReference type="PANTHER" id="PTHR43856">
    <property type="entry name" value="CARDIOLIPIN HYDROLASE"/>
    <property type="match status" value="1"/>
</dbReference>
<dbReference type="AlphaFoldDB" id="A0A1J7CJH0"/>
<comment type="similarity">
    <text evidence="2">Belongs to the phospholipase D family.</text>
</comment>
<dbReference type="EMBL" id="MLFK01000007">
    <property type="protein sequence ID" value="OIV41724.1"/>
    <property type="molecule type" value="Genomic_DNA"/>
</dbReference>
<dbReference type="Pfam" id="PF13091">
    <property type="entry name" value="PLDc_2"/>
    <property type="match status" value="1"/>
</dbReference>
<evidence type="ECO:0000256" key="6">
    <source>
        <dbReference type="ARBA" id="ARBA00023098"/>
    </source>
</evidence>
<evidence type="ECO:0000256" key="2">
    <source>
        <dbReference type="ARBA" id="ARBA00008664"/>
    </source>
</evidence>
<dbReference type="InterPro" id="IPR051406">
    <property type="entry name" value="PLD_domain"/>
</dbReference>
<evidence type="ECO:0000256" key="4">
    <source>
        <dbReference type="ARBA" id="ARBA00022801"/>
    </source>
</evidence>
<evidence type="ECO:0000259" key="7">
    <source>
        <dbReference type="PROSITE" id="PS50035"/>
    </source>
</evidence>
<dbReference type="Gene3D" id="3.30.870.10">
    <property type="entry name" value="Endonuclease Chain A"/>
    <property type="match status" value="1"/>
</dbReference>
<evidence type="ECO:0000256" key="3">
    <source>
        <dbReference type="ARBA" id="ARBA00012027"/>
    </source>
</evidence>
<protein>
    <recommendedName>
        <fullName evidence="3">phospholipase D</fullName>
        <ecNumber evidence="3">3.1.4.4</ecNumber>
    </recommendedName>
</protein>
<evidence type="ECO:0000256" key="1">
    <source>
        <dbReference type="ARBA" id="ARBA00000798"/>
    </source>
</evidence>
<organism evidence="8 9">
    <name type="scientific">Flavobacterium johnsoniae</name>
    <name type="common">Cytophaga johnsonae</name>
    <dbReference type="NCBI Taxonomy" id="986"/>
    <lineage>
        <taxon>Bacteria</taxon>
        <taxon>Pseudomonadati</taxon>
        <taxon>Bacteroidota</taxon>
        <taxon>Flavobacteriia</taxon>
        <taxon>Flavobacteriales</taxon>
        <taxon>Flavobacteriaceae</taxon>
        <taxon>Flavobacterium</taxon>
    </lineage>
</organism>
<keyword evidence="5" id="KW-0442">Lipid degradation</keyword>
<dbReference type="GO" id="GO:0004630">
    <property type="term" value="F:phospholipase D activity"/>
    <property type="evidence" value="ECO:0007669"/>
    <property type="project" value="UniProtKB-EC"/>
</dbReference>
<evidence type="ECO:0000256" key="5">
    <source>
        <dbReference type="ARBA" id="ARBA00022963"/>
    </source>
</evidence>
<dbReference type="GO" id="GO:0016042">
    <property type="term" value="P:lipid catabolic process"/>
    <property type="evidence" value="ECO:0007669"/>
    <property type="project" value="UniProtKB-KW"/>
</dbReference>
<dbReference type="RefSeq" id="WP_071637275.1">
    <property type="nucleotide sequence ID" value="NZ_MLFK01000007.1"/>
</dbReference>
<dbReference type="InterPro" id="IPR001736">
    <property type="entry name" value="PLipase_D/transphosphatidylase"/>
</dbReference>
<dbReference type="InterPro" id="IPR025202">
    <property type="entry name" value="PLD-like_dom"/>
</dbReference>
<comment type="caution">
    <text evidence="8">The sequence shown here is derived from an EMBL/GenBank/DDBJ whole genome shotgun (WGS) entry which is preliminary data.</text>
</comment>